<name>A0ABR8SIZ0_9BACL</name>
<dbReference type="Proteomes" id="UP000603641">
    <property type="component" value="Unassembled WGS sequence"/>
</dbReference>
<gene>
    <name evidence="2" type="ORF">H9648_05225</name>
</gene>
<evidence type="ECO:0000259" key="1">
    <source>
        <dbReference type="Pfam" id="PF23491"/>
    </source>
</evidence>
<dbReference type="Pfam" id="PF23491">
    <property type="entry name" value="bPH_8"/>
    <property type="match status" value="1"/>
</dbReference>
<accession>A0ABR8SIZ0</accession>
<proteinExistence type="predicted"/>
<comment type="caution">
    <text evidence="2">The sequence shown here is derived from an EMBL/GenBank/DDBJ whole genome shotgun (WGS) entry which is preliminary data.</text>
</comment>
<evidence type="ECO:0000313" key="2">
    <source>
        <dbReference type="EMBL" id="MBD7963451.1"/>
    </source>
</evidence>
<protein>
    <recommendedName>
        <fullName evidence="1">Sublancin immunity protein SunI-like PH domain-containing protein</fullName>
    </recommendedName>
</protein>
<organism evidence="2 3">
    <name type="scientific">Fictibacillus norfolkensis</name>
    <dbReference type="NCBI Taxonomy" id="2762233"/>
    <lineage>
        <taxon>Bacteria</taxon>
        <taxon>Bacillati</taxon>
        <taxon>Bacillota</taxon>
        <taxon>Bacilli</taxon>
        <taxon>Bacillales</taxon>
        <taxon>Fictibacillaceae</taxon>
        <taxon>Fictibacillus</taxon>
    </lineage>
</organism>
<feature type="domain" description="Sublancin immunity protein SunI-like PH" evidence="1">
    <location>
        <begin position="2"/>
        <end position="82"/>
    </location>
</feature>
<sequence length="83" mass="9482">MIEVSVKKIDNNFIIRWQLLRVEIPADDILNVGLDDTYGGDDKEAIRIGFPYGMTDRVFIETKKQTYILFTSNPSAIMKKLSA</sequence>
<reference evidence="2 3" key="1">
    <citation type="submission" date="2020-08" db="EMBL/GenBank/DDBJ databases">
        <title>A Genomic Blueprint of the Chicken Gut Microbiome.</title>
        <authorList>
            <person name="Gilroy R."/>
            <person name="Ravi A."/>
            <person name="Getino M."/>
            <person name="Pursley I."/>
            <person name="Horton D.L."/>
            <person name="Alikhan N.-F."/>
            <person name="Baker D."/>
            <person name="Gharbi K."/>
            <person name="Hall N."/>
            <person name="Watson M."/>
            <person name="Adriaenssens E.M."/>
            <person name="Foster-Nyarko E."/>
            <person name="Jarju S."/>
            <person name="Secka A."/>
            <person name="Antonio M."/>
            <person name="Oren A."/>
            <person name="Chaudhuri R."/>
            <person name="La Ragione R.M."/>
            <person name="Hildebrand F."/>
            <person name="Pallen M.J."/>
        </authorList>
    </citation>
    <scope>NUCLEOTIDE SEQUENCE [LARGE SCALE GENOMIC DNA]</scope>
    <source>
        <strain evidence="2 3">Sa2CUA10</strain>
    </source>
</reference>
<dbReference type="RefSeq" id="WP_137790121.1">
    <property type="nucleotide sequence ID" value="NZ_JACSQM010000002.1"/>
</dbReference>
<dbReference type="EMBL" id="JACSQM010000002">
    <property type="protein sequence ID" value="MBD7963451.1"/>
    <property type="molecule type" value="Genomic_DNA"/>
</dbReference>
<keyword evidence="3" id="KW-1185">Reference proteome</keyword>
<evidence type="ECO:0000313" key="3">
    <source>
        <dbReference type="Proteomes" id="UP000603641"/>
    </source>
</evidence>
<dbReference type="InterPro" id="IPR055365">
    <property type="entry name" value="PH_SunI-like"/>
</dbReference>